<dbReference type="GO" id="GO:0051301">
    <property type="term" value="P:cell division"/>
    <property type="evidence" value="ECO:0007669"/>
    <property type="project" value="UniProtKB-KW"/>
</dbReference>
<keyword evidence="2" id="KW-0131">Cell cycle</keyword>
<evidence type="ECO:0000259" key="3">
    <source>
        <dbReference type="Pfam" id="PF00134"/>
    </source>
</evidence>
<dbReference type="Gene3D" id="1.10.472.10">
    <property type="entry name" value="Cyclin-like"/>
    <property type="match status" value="2"/>
</dbReference>
<name>A0A8T2TET2_CERRI</name>
<dbReference type="SUPFAM" id="SSF47954">
    <property type="entry name" value="Cyclin-like"/>
    <property type="match status" value="1"/>
</dbReference>
<evidence type="ECO:0000256" key="2">
    <source>
        <dbReference type="ARBA" id="ARBA00023306"/>
    </source>
</evidence>
<evidence type="ECO:0000313" key="5">
    <source>
        <dbReference type="Proteomes" id="UP000825935"/>
    </source>
</evidence>
<feature type="domain" description="Cyclin N-terminal" evidence="3">
    <location>
        <begin position="216"/>
        <end position="330"/>
    </location>
</feature>
<organism evidence="4 5">
    <name type="scientific">Ceratopteris richardii</name>
    <name type="common">Triangle waterfern</name>
    <dbReference type="NCBI Taxonomy" id="49495"/>
    <lineage>
        <taxon>Eukaryota</taxon>
        <taxon>Viridiplantae</taxon>
        <taxon>Streptophyta</taxon>
        <taxon>Embryophyta</taxon>
        <taxon>Tracheophyta</taxon>
        <taxon>Polypodiopsida</taxon>
        <taxon>Polypodiidae</taxon>
        <taxon>Polypodiales</taxon>
        <taxon>Pteridineae</taxon>
        <taxon>Pteridaceae</taxon>
        <taxon>Parkerioideae</taxon>
        <taxon>Ceratopteris</taxon>
    </lineage>
</organism>
<sequence>MGRNSASELNWLQRDNCIDMASEVSSLAEWTPCVPPAPSSPPDHAAAAMEAAAALLDHGDYLLCHELLCAEAFDIEWHSEEECVLNSNERSSGSGDYLCSSPCSSYIAYSSPRSLCLHDSWHWTTSRRPTQCSKSHAEIGPRSEDISPTACSTVADEEGITAAHENIEVLLERQQLQHCKPLNAFSEAMTQKIQCCGDYTGQELQRREWVAIGIGRRNTVQWMLEFAKYMHVNLSSVEQAVSYLDRFLSAQLLDQSIMQANSFLKVADEIPQAGVACLWIALKMDQSNVPDAEFMLQSMAGINVYCSQEAGVTLLRDMEGKVLKVLEWRLLCATSVEFVDTILYRFQFIPSAASNVYGKIIPKHLLCWIQARAHEILMGTLMEVAFRRFEALVVGVCAIQHAVEEIMPVQAASIVHIVQDYVSNSLDMVEVSKCYKTMGDLIVDPLAISLMVSSPISHNNMPIMPIKHYNSW</sequence>
<dbReference type="OrthoDB" id="62at2759"/>
<comment type="caution">
    <text evidence="4">The sequence shown here is derived from an EMBL/GenBank/DDBJ whole genome shotgun (WGS) entry which is preliminary data.</text>
</comment>
<evidence type="ECO:0000313" key="4">
    <source>
        <dbReference type="EMBL" id="KAH7421807.1"/>
    </source>
</evidence>
<proteinExistence type="predicted"/>
<dbReference type="InterPro" id="IPR036915">
    <property type="entry name" value="Cyclin-like_sf"/>
</dbReference>
<dbReference type="AlphaFoldDB" id="A0A8T2TET2"/>
<protein>
    <recommendedName>
        <fullName evidence="3">Cyclin N-terminal domain-containing protein</fullName>
    </recommendedName>
</protein>
<dbReference type="InterPro" id="IPR006671">
    <property type="entry name" value="Cyclin_N"/>
</dbReference>
<keyword evidence="1" id="KW-0132">Cell division</keyword>
<accession>A0A8T2TET2</accession>
<reference evidence="4" key="1">
    <citation type="submission" date="2021-08" db="EMBL/GenBank/DDBJ databases">
        <title>WGS assembly of Ceratopteris richardii.</title>
        <authorList>
            <person name="Marchant D.B."/>
            <person name="Chen G."/>
            <person name="Jenkins J."/>
            <person name="Shu S."/>
            <person name="Leebens-Mack J."/>
            <person name="Grimwood J."/>
            <person name="Schmutz J."/>
            <person name="Soltis P."/>
            <person name="Soltis D."/>
            <person name="Chen Z.-H."/>
        </authorList>
    </citation>
    <scope>NUCLEOTIDE SEQUENCE</scope>
    <source>
        <strain evidence="4">Whitten #5841</strain>
        <tissue evidence="4">Leaf</tissue>
    </source>
</reference>
<dbReference type="Pfam" id="PF00134">
    <property type="entry name" value="Cyclin_N"/>
    <property type="match status" value="1"/>
</dbReference>
<dbReference type="PANTHER" id="PTHR10177">
    <property type="entry name" value="CYCLINS"/>
    <property type="match status" value="1"/>
</dbReference>
<keyword evidence="5" id="KW-1185">Reference proteome</keyword>
<dbReference type="InterPro" id="IPR039361">
    <property type="entry name" value="Cyclin"/>
</dbReference>
<dbReference type="EMBL" id="CM035418">
    <property type="protein sequence ID" value="KAH7421807.1"/>
    <property type="molecule type" value="Genomic_DNA"/>
</dbReference>
<evidence type="ECO:0000256" key="1">
    <source>
        <dbReference type="ARBA" id="ARBA00022618"/>
    </source>
</evidence>
<dbReference type="Proteomes" id="UP000825935">
    <property type="component" value="Chromosome 13"/>
</dbReference>
<gene>
    <name evidence="4" type="ORF">KP509_13G076700</name>
</gene>